<protein>
    <recommendedName>
        <fullName evidence="1">Ricin B lectin domain-containing protein</fullName>
    </recommendedName>
</protein>
<dbReference type="Pfam" id="PF00652">
    <property type="entry name" value="Ricin_B_lectin"/>
    <property type="match status" value="1"/>
</dbReference>
<accession>A0A7W7WPI8</accession>
<reference evidence="2 3" key="1">
    <citation type="submission" date="2020-08" db="EMBL/GenBank/DDBJ databases">
        <title>Sequencing the genomes of 1000 actinobacteria strains.</title>
        <authorList>
            <person name="Klenk H.-P."/>
        </authorList>
    </citation>
    <scope>NUCLEOTIDE SEQUENCE [LARGE SCALE GENOMIC DNA]</scope>
    <source>
        <strain evidence="2 3">DSM 45886</strain>
    </source>
</reference>
<keyword evidence="3" id="KW-1185">Reference proteome</keyword>
<proteinExistence type="predicted"/>
<name>A0A7W7WPI8_9ACTN</name>
<feature type="domain" description="Ricin B lectin" evidence="1">
    <location>
        <begin position="392"/>
        <end position="520"/>
    </location>
</feature>
<dbReference type="Proteomes" id="UP000578819">
    <property type="component" value="Unassembled WGS sequence"/>
</dbReference>
<sequence>MSDPRPPGERSPLRMPRRRTAVVTAFVAGLVLPMLVSPLPASSAPAPAQARPPIQALPANLESIRAAEATQLYGSPAIRPIEQRKVALLTMGDSQISGEGVGNYVPGTHQPGNWCDRSYDQAVFRTGISSDVQYNIACSGATPWNLIAGGPTQHNELNQGDHLAIKARNTKIKLLWVIVGANGDGTIQFGPVATDCTISRVFFQGACYPDYTDNWSIRTDGSRQAVEQALNGIRQTMTNAGYLQSDYELVFMSYPSPGGPDIEDNADFPGWYNGGCLMYLADLAFARNKAVPLFEKALRAAAVNTGTRYIDASRLFHGHEVCSESTSVRGLFIEVGVWDENAARQSFHPNYRGHGMFAQCMTAFFNSGQQQGTCVDPASTNQAVFYPGLFEFKQLRNTGTGNCIDGEGYDSRNGTAQISYTCHGGRNQGFWYDSTRKSLHSELSHDRCLDVAGGSLTANTPVNIHDCHGGTNQKWVFSGSQIKAAGNTNLCLAFDSPSSGNPRLRLAACGSSNRQQWSFQSRSFANPVGYGHDDFIGSRVY</sequence>
<dbReference type="Gene3D" id="3.40.50.1110">
    <property type="entry name" value="SGNH hydrolase"/>
    <property type="match status" value="1"/>
</dbReference>
<evidence type="ECO:0000259" key="1">
    <source>
        <dbReference type="SMART" id="SM00458"/>
    </source>
</evidence>
<comment type="caution">
    <text evidence="2">The sequence shown here is derived from an EMBL/GenBank/DDBJ whole genome shotgun (WGS) entry which is preliminary data.</text>
</comment>
<dbReference type="CDD" id="cd00161">
    <property type="entry name" value="beta-trefoil_Ricin-like"/>
    <property type="match status" value="1"/>
</dbReference>
<evidence type="ECO:0000313" key="2">
    <source>
        <dbReference type="EMBL" id="MBB4958985.1"/>
    </source>
</evidence>
<organism evidence="2 3">
    <name type="scientific">Micromonospora polyrhachis</name>
    <dbReference type="NCBI Taxonomy" id="1282883"/>
    <lineage>
        <taxon>Bacteria</taxon>
        <taxon>Bacillati</taxon>
        <taxon>Actinomycetota</taxon>
        <taxon>Actinomycetes</taxon>
        <taxon>Micromonosporales</taxon>
        <taxon>Micromonosporaceae</taxon>
        <taxon>Micromonospora</taxon>
    </lineage>
</organism>
<gene>
    <name evidence="2" type="ORF">FHR38_002718</name>
</gene>
<evidence type="ECO:0000313" key="3">
    <source>
        <dbReference type="Proteomes" id="UP000578819"/>
    </source>
</evidence>
<dbReference type="PROSITE" id="PS50231">
    <property type="entry name" value="RICIN_B_LECTIN"/>
    <property type="match status" value="1"/>
</dbReference>
<dbReference type="SUPFAM" id="SSF52266">
    <property type="entry name" value="SGNH hydrolase"/>
    <property type="match status" value="1"/>
</dbReference>
<dbReference type="Gene3D" id="2.80.10.50">
    <property type="match status" value="2"/>
</dbReference>
<dbReference type="InterPro" id="IPR000772">
    <property type="entry name" value="Ricin_B_lectin"/>
</dbReference>
<dbReference type="InterPro" id="IPR035992">
    <property type="entry name" value="Ricin_B-like_lectins"/>
</dbReference>
<dbReference type="InterPro" id="IPR036514">
    <property type="entry name" value="SGNH_hydro_sf"/>
</dbReference>
<dbReference type="RefSeq" id="WP_246446508.1">
    <property type="nucleotide sequence ID" value="NZ_JACHJW010000001.1"/>
</dbReference>
<dbReference type="SUPFAM" id="SSF50370">
    <property type="entry name" value="Ricin B-like lectins"/>
    <property type="match status" value="1"/>
</dbReference>
<dbReference type="AlphaFoldDB" id="A0A7W7WPI8"/>
<dbReference type="EMBL" id="JACHJW010000001">
    <property type="protein sequence ID" value="MBB4958985.1"/>
    <property type="molecule type" value="Genomic_DNA"/>
</dbReference>
<dbReference type="SMART" id="SM00458">
    <property type="entry name" value="RICIN"/>
    <property type="match status" value="1"/>
</dbReference>